<dbReference type="InterPro" id="IPR004761">
    <property type="entry name" value="Spore_GerAB"/>
</dbReference>
<keyword evidence="6 8" id="KW-1133">Transmembrane helix</keyword>
<dbReference type="GO" id="GO:0016020">
    <property type="term" value="C:membrane"/>
    <property type="evidence" value="ECO:0007669"/>
    <property type="project" value="UniProtKB-SubCell"/>
</dbReference>
<dbReference type="PANTHER" id="PTHR34975">
    <property type="entry name" value="SPORE GERMINATION PROTEIN A2"/>
    <property type="match status" value="1"/>
</dbReference>
<feature type="transmembrane region" description="Helical" evidence="8">
    <location>
        <begin position="121"/>
        <end position="138"/>
    </location>
</feature>
<feature type="transmembrane region" description="Helical" evidence="8">
    <location>
        <begin position="12"/>
        <end position="28"/>
    </location>
</feature>
<dbReference type="OrthoDB" id="2446105at2"/>
<feature type="transmembrane region" description="Helical" evidence="8">
    <location>
        <begin position="81"/>
        <end position="100"/>
    </location>
</feature>
<comment type="similarity">
    <text evidence="2">Belongs to the amino acid-polyamine-organocation (APC) superfamily. Spore germination protein (SGP) (TC 2.A.3.9) family.</text>
</comment>
<dbReference type="GO" id="GO:0009847">
    <property type="term" value="P:spore germination"/>
    <property type="evidence" value="ECO:0007669"/>
    <property type="project" value="InterPro"/>
</dbReference>
<evidence type="ECO:0000256" key="2">
    <source>
        <dbReference type="ARBA" id="ARBA00007998"/>
    </source>
</evidence>
<dbReference type="RefSeq" id="WP_078665611.1">
    <property type="nucleotide sequence ID" value="NZ_FUXM01000016.1"/>
</dbReference>
<name>A0A1T4Q603_9FIRM</name>
<evidence type="ECO:0000256" key="4">
    <source>
        <dbReference type="ARBA" id="ARBA00022544"/>
    </source>
</evidence>
<dbReference type="PANTHER" id="PTHR34975:SF2">
    <property type="entry name" value="SPORE GERMINATION PROTEIN A2"/>
    <property type="match status" value="1"/>
</dbReference>
<keyword evidence="5 8" id="KW-0812">Transmembrane</keyword>
<reference evidence="10" key="1">
    <citation type="submission" date="2017-02" db="EMBL/GenBank/DDBJ databases">
        <authorList>
            <person name="Varghese N."/>
            <person name="Submissions S."/>
        </authorList>
    </citation>
    <scope>NUCLEOTIDE SEQUENCE [LARGE SCALE GENOMIC DNA]</scope>
    <source>
        <strain evidence="10">DSM 16521</strain>
    </source>
</reference>
<feature type="transmembrane region" description="Helical" evidence="8">
    <location>
        <begin position="216"/>
        <end position="241"/>
    </location>
</feature>
<dbReference type="Proteomes" id="UP000189933">
    <property type="component" value="Unassembled WGS sequence"/>
</dbReference>
<proteinExistence type="inferred from homology"/>
<dbReference type="Gene3D" id="1.20.1740.10">
    <property type="entry name" value="Amino acid/polyamine transporter I"/>
    <property type="match status" value="1"/>
</dbReference>
<dbReference type="Pfam" id="PF03845">
    <property type="entry name" value="Spore_permease"/>
    <property type="match status" value="1"/>
</dbReference>
<feature type="transmembrane region" description="Helical" evidence="8">
    <location>
        <begin position="186"/>
        <end position="204"/>
    </location>
</feature>
<keyword evidence="4" id="KW-0309">Germination</keyword>
<gene>
    <name evidence="9" type="ORF">SAMN02745885_01546</name>
</gene>
<dbReference type="NCBIfam" id="TIGR00912">
    <property type="entry name" value="2A0309"/>
    <property type="match status" value="1"/>
</dbReference>
<feature type="transmembrane region" description="Helical" evidence="8">
    <location>
        <begin position="144"/>
        <end position="165"/>
    </location>
</feature>
<keyword evidence="3" id="KW-0813">Transport</keyword>
<evidence type="ECO:0000256" key="3">
    <source>
        <dbReference type="ARBA" id="ARBA00022448"/>
    </source>
</evidence>
<feature type="transmembrane region" description="Helical" evidence="8">
    <location>
        <begin position="337"/>
        <end position="360"/>
    </location>
</feature>
<evidence type="ECO:0000256" key="1">
    <source>
        <dbReference type="ARBA" id="ARBA00004141"/>
    </source>
</evidence>
<evidence type="ECO:0000256" key="6">
    <source>
        <dbReference type="ARBA" id="ARBA00022989"/>
    </source>
</evidence>
<sequence>MSQKEKICGKGLAMLMIATILGVRFLSLPRDISRLSGADGWLTVLGSGAFLPLLVWLAYRLARYFPDQDIIQYGQEILGKIPGWIMGWLFALFALMITAINTRMFSDVIKVFLLSRTPLDVVVIAMLLTCLPLITGGAESIARIVQLFVPLILVFFLTIILGSLYNADFGELMPLLEQGWLPVVRGLPLAITSFIGVGVLYFFFPNVKRSSQEKLGAWLLGGIMLPWLVISVLVIVAQAVFGREEIHFLLYPIVSLSMAATLPASAFLERLDLFFIIFWILSSFNSIAITYFLALQTLNRLLGLRQLQPVAWLQLPVLYFLAMVPENIEQRAYLLHWLSYAGGIFVFLYPLGLLLPLAWWQRRKRA</sequence>
<feature type="transmembrane region" description="Helical" evidence="8">
    <location>
        <begin position="40"/>
        <end position="61"/>
    </location>
</feature>
<dbReference type="EMBL" id="FUXM01000016">
    <property type="protein sequence ID" value="SJZ99190.1"/>
    <property type="molecule type" value="Genomic_DNA"/>
</dbReference>
<feature type="transmembrane region" description="Helical" evidence="8">
    <location>
        <begin position="248"/>
        <end position="268"/>
    </location>
</feature>
<evidence type="ECO:0000256" key="5">
    <source>
        <dbReference type="ARBA" id="ARBA00022692"/>
    </source>
</evidence>
<evidence type="ECO:0000313" key="9">
    <source>
        <dbReference type="EMBL" id="SJZ99190.1"/>
    </source>
</evidence>
<comment type="subcellular location">
    <subcellularLocation>
        <location evidence="1">Membrane</location>
        <topology evidence="1">Multi-pass membrane protein</topology>
    </subcellularLocation>
</comment>
<accession>A0A1T4Q603</accession>
<protein>
    <submittedName>
        <fullName evidence="9">Spore germination protein (Amino acid permease)</fullName>
    </submittedName>
</protein>
<organism evidence="9 10">
    <name type="scientific">Carboxydocella sporoproducens DSM 16521</name>
    <dbReference type="NCBI Taxonomy" id="1121270"/>
    <lineage>
        <taxon>Bacteria</taxon>
        <taxon>Bacillati</taxon>
        <taxon>Bacillota</taxon>
        <taxon>Clostridia</taxon>
        <taxon>Eubacteriales</taxon>
        <taxon>Clostridiales Family XVI. Incertae Sedis</taxon>
        <taxon>Carboxydocella</taxon>
    </lineage>
</organism>
<evidence type="ECO:0000313" key="10">
    <source>
        <dbReference type="Proteomes" id="UP000189933"/>
    </source>
</evidence>
<keyword evidence="7 8" id="KW-0472">Membrane</keyword>
<evidence type="ECO:0000256" key="8">
    <source>
        <dbReference type="SAM" id="Phobius"/>
    </source>
</evidence>
<feature type="transmembrane region" description="Helical" evidence="8">
    <location>
        <begin position="274"/>
        <end position="295"/>
    </location>
</feature>
<evidence type="ECO:0000256" key="7">
    <source>
        <dbReference type="ARBA" id="ARBA00023136"/>
    </source>
</evidence>
<keyword evidence="10" id="KW-1185">Reference proteome</keyword>
<dbReference type="AlphaFoldDB" id="A0A1T4Q603"/>